<sequence>ITRNAGIKQDNDLDKLLLCLKISDKQTEWIENCQRQFCKMMKAKPDIISGEVLPIFSFFLCEIPSRV</sequence>
<reference evidence="2 3" key="1">
    <citation type="submission" date="2017-12" db="EMBL/GenBank/DDBJ databases">
        <title>High-resolution comparative analysis of great ape genomes.</title>
        <authorList>
            <person name="Pollen A."/>
            <person name="Hastie A."/>
            <person name="Hormozdiari F."/>
            <person name="Dougherty M."/>
            <person name="Liu R."/>
            <person name="Chaisson M."/>
            <person name="Hoppe E."/>
            <person name="Hill C."/>
            <person name="Pang A."/>
            <person name="Hillier L."/>
            <person name="Baker C."/>
            <person name="Armstrong J."/>
            <person name="Shendure J."/>
            <person name="Paten B."/>
            <person name="Wilson R."/>
            <person name="Chao H."/>
            <person name="Schneider V."/>
            <person name="Ventura M."/>
            <person name="Kronenberg Z."/>
            <person name="Murali S."/>
            <person name="Gordon D."/>
            <person name="Cantsilieris S."/>
            <person name="Munson K."/>
            <person name="Nelson B."/>
            <person name="Raja A."/>
            <person name="Underwood J."/>
            <person name="Diekhans M."/>
            <person name="Fiddes I."/>
            <person name="Haussler D."/>
            <person name="Eichler E."/>
        </authorList>
    </citation>
    <scope>NUCLEOTIDE SEQUENCE [LARGE SCALE GENOMIC DNA]</scope>
    <source>
        <strain evidence="2">Yerkes chimp pedigree #C0471</strain>
    </source>
</reference>
<dbReference type="InterPro" id="IPR055392">
    <property type="entry name" value="BROMI_C"/>
</dbReference>
<name>A0A2J8PTT3_PANTR</name>
<dbReference type="Proteomes" id="UP000236370">
    <property type="component" value="Unassembled WGS sequence"/>
</dbReference>
<accession>A0A2J8PTT3</accession>
<dbReference type="EMBL" id="NBAG03000210">
    <property type="protein sequence ID" value="PNI87433.1"/>
    <property type="molecule type" value="Genomic_DNA"/>
</dbReference>
<feature type="domain" description="BROMI C-terminal Rab TBC-like" evidence="1">
    <location>
        <begin position="2"/>
        <end position="53"/>
    </location>
</feature>
<evidence type="ECO:0000313" key="3">
    <source>
        <dbReference type="Proteomes" id="UP000236370"/>
    </source>
</evidence>
<evidence type="ECO:0000259" key="1">
    <source>
        <dbReference type="Pfam" id="PF23440"/>
    </source>
</evidence>
<gene>
    <name evidence="2" type="ORF">CK820_G0000400</name>
</gene>
<proteinExistence type="predicted"/>
<feature type="non-terminal residue" evidence="2">
    <location>
        <position position="1"/>
    </location>
</feature>
<comment type="caution">
    <text evidence="2">The sequence shown here is derived from an EMBL/GenBank/DDBJ whole genome shotgun (WGS) entry which is preliminary data.</text>
</comment>
<dbReference type="AlphaFoldDB" id="A0A2J8PTT3"/>
<dbReference type="Pfam" id="PF23440">
    <property type="entry name" value="BROMI_C"/>
    <property type="match status" value="1"/>
</dbReference>
<evidence type="ECO:0000313" key="2">
    <source>
        <dbReference type="EMBL" id="PNI87433.1"/>
    </source>
</evidence>
<protein>
    <submittedName>
        <fullName evidence="2">TBC1D32 isoform 7</fullName>
    </submittedName>
</protein>
<organism evidence="2 3">
    <name type="scientific">Pan troglodytes</name>
    <name type="common">Chimpanzee</name>
    <dbReference type="NCBI Taxonomy" id="9598"/>
    <lineage>
        <taxon>Eukaryota</taxon>
        <taxon>Metazoa</taxon>
        <taxon>Chordata</taxon>
        <taxon>Craniata</taxon>
        <taxon>Vertebrata</taxon>
        <taxon>Euteleostomi</taxon>
        <taxon>Mammalia</taxon>
        <taxon>Eutheria</taxon>
        <taxon>Euarchontoglires</taxon>
        <taxon>Primates</taxon>
        <taxon>Haplorrhini</taxon>
        <taxon>Catarrhini</taxon>
        <taxon>Hominidae</taxon>
        <taxon>Pan</taxon>
    </lineage>
</organism>